<dbReference type="RefSeq" id="XP_035342472.1">
    <property type="nucleotide sequence ID" value="XM_035486579.1"/>
</dbReference>
<dbReference type="Gene3D" id="3.50.50.60">
    <property type="entry name" value="FAD/NAD(P)-binding domain"/>
    <property type="match status" value="1"/>
</dbReference>
<dbReference type="PANTHER" id="PTHR11552:SF78">
    <property type="entry name" value="GLUCOSE-METHANOL-CHOLINE OXIDOREDUCTASE N-TERMINAL DOMAIN-CONTAINING PROTEIN"/>
    <property type="match status" value="1"/>
</dbReference>
<feature type="binding site" evidence="2">
    <location>
        <begin position="537"/>
        <end position="538"/>
    </location>
    <ligand>
        <name>FAD</name>
        <dbReference type="ChEBI" id="CHEBI:57692"/>
    </ligand>
</feature>
<sequence length="624" mass="68286">MLKTNSIPSEADIVVVGGGTTGLVVATRLARADPKLSIVVLEQGANIRNDPQIINPALYLTNIAPNSQTVTLHKSEAAEEVAGREAIIPSGKCLGGGSAINFMVYSRPQSIDFDDWKTDGWRGSDMVPFLRKCECFQDTDPGINRNLHGYQGELSVSPGTNAQPAFQDDFFKACKKVNIQQTADVQDLKTSNAVGKWNMWIDRNTGLRQDVAHQYLFPLLDQANTSLQVAPDTKVVRILFDNQKAASGVEYVAEGDVKSQPRVIKATKQVILASGALGSPPILERSGIGSRELLNKLDIPVISDLPGVGSSYRDHNVIFYPYKSTCEKDQTLDGIVSGRLGFKEAFQAKVASPKKHILGWNGLDCVGKLRPSKADVASFSPALRQAWERDFEPRPERPLILISTLAAYIGDHSTVEEGQYFSCGAYTPYPYSRGSVHIKSRSVFDNGEFHCGFLSNRLDLEKLVWGYKLQREIVRRMSCYRGPLQDGHPTFPLGSKAGYDVVDKQSAARGSPVPITYSKEDDEIIESFIRERVQTTWHSMGTCAMKPREANGVVDGNLDVYGVSKLKVVDLSICPSNVSANTYATALAIGEKAASLLAKDLDIPYPVLGSADNYGKSFDVQSRI</sequence>
<evidence type="ECO:0000313" key="7">
    <source>
        <dbReference type="Proteomes" id="UP000509510"/>
    </source>
</evidence>
<dbReference type="PROSITE" id="PS00623">
    <property type="entry name" value="GMC_OXRED_1"/>
    <property type="match status" value="1"/>
</dbReference>
<dbReference type="GO" id="GO:0016614">
    <property type="term" value="F:oxidoreductase activity, acting on CH-OH group of donors"/>
    <property type="evidence" value="ECO:0007669"/>
    <property type="project" value="InterPro"/>
</dbReference>
<protein>
    <recommendedName>
        <fullName evidence="4 5">Glucose-methanol-choline oxidoreductase N-terminal domain-containing protein</fullName>
    </recommendedName>
</protein>
<dbReference type="KEGG" id="trg:TRUGW13939_03395"/>
<evidence type="ECO:0000256" key="1">
    <source>
        <dbReference type="ARBA" id="ARBA00010790"/>
    </source>
</evidence>
<gene>
    <name evidence="6" type="ORF">TRUGW13939_03395</name>
</gene>
<feature type="binding site" evidence="2">
    <location>
        <begin position="101"/>
        <end position="104"/>
    </location>
    <ligand>
        <name>FAD</name>
        <dbReference type="ChEBI" id="CHEBI:57692"/>
    </ligand>
</feature>
<evidence type="ECO:0000259" key="5">
    <source>
        <dbReference type="PROSITE" id="PS00624"/>
    </source>
</evidence>
<dbReference type="OrthoDB" id="269227at2759"/>
<evidence type="ECO:0000256" key="2">
    <source>
        <dbReference type="PIRSR" id="PIRSR000137-2"/>
    </source>
</evidence>
<evidence type="ECO:0000259" key="4">
    <source>
        <dbReference type="PROSITE" id="PS00623"/>
    </source>
</evidence>
<dbReference type="Gene3D" id="3.30.560.10">
    <property type="entry name" value="Glucose Oxidase, domain 3"/>
    <property type="match status" value="1"/>
</dbReference>
<dbReference type="InterPro" id="IPR036188">
    <property type="entry name" value="FAD/NAD-bd_sf"/>
</dbReference>
<comment type="cofactor">
    <cofactor evidence="2">
        <name>FAD</name>
        <dbReference type="ChEBI" id="CHEBI:57692"/>
    </cofactor>
</comment>
<name>A0A7H8QQP8_TALRU</name>
<dbReference type="AlphaFoldDB" id="A0A7H8QQP8"/>
<dbReference type="Proteomes" id="UP000509510">
    <property type="component" value="Chromosome II"/>
</dbReference>
<organism evidence="6 7">
    <name type="scientific">Talaromyces rugulosus</name>
    <name type="common">Penicillium rugulosum</name>
    <dbReference type="NCBI Taxonomy" id="121627"/>
    <lineage>
        <taxon>Eukaryota</taxon>
        <taxon>Fungi</taxon>
        <taxon>Dikarya</taxon>
        <taxon>Ascomycota</taxon>
        <taxon>Pezizomycotina</taxon>
        <taxon>Eurotiomycetes</taxon>
        <taxon>Eurotiomycetidae</taxon>
        <taxon>Eurotiales</taxon>
        <taxon>Trichocomaceae</taxon>
        <taxon>Talaromyces</taxon>
        <taxon>Talaromyces sect. Islandici</taxon>
    </lineage>
</organism>
<dbReference type="PROSITE" id="PS00624">
    <property type="entry name" value="GMC_OXRED_2"/>
    <property type="match status" value="1"/>
</dbReference>
<dbReference type="InterPro" id="IPR007867">
    <property type="entry name" value="GMC_OxRtase_C"/>
</dbReference>
<evidence type="ECO:0000313" key="6">
    <source>
        <dbReference type="EMBL" id="QKX56294.1"/>
    </source>
</evidence>
<proteinExistence type="inferred from homology"/>
<dbReference type="Pfam" id="PF00732">
    <property type="entry name" value="GMC_oxred_N"/>
    <property type="match status" value="1"/>
</dbReference>
<dbReference type="PANTHER" id="PTHR11552">
    <property type="entry name" value="GLUCOSE-METHANOL-CHOLINE GMC OXIDOREDUCTASE"/>
    <property type="match status" value="1"/>
</dbReference>
<evidence type="ECO:0000256" key="3">
    <source>
        <dbReference type="RuleBase" id="RU003968"/>
    </source>
</evidence>
<dbReference type="InterPro" id="IPR000172">
    <property type="entry name" value="GMC_OxRdtase_N"/>
</dbReference>
<dbReference type="InterPro" id="IPR012132">
    <property type="entry name" value="GMC_OxRdtase"/>
</dbReference>
<feature type="binding site" evidence="2">
    <location>
        <position position="235"/>
    </location>
    <ligand>
        <name>FAD</name>
        <dbReference type="ChEBI" id="CHEBI:57692"/>
    </ligand>
</feature>
<accession>A0A7H8QQP8</accession>
<feature type="domain" description="Glucose-methanol-choline oxidoreductase N-terminal" evidence="4">
    <location>
        <begin position="91"/>
        <end position="114"/>
    </location>
</feature>
<dbReference type="EMBL" id="CP055899">
    <property type="protein sequence ID" value="QKX56294.1"/>
    <property type="molecule type" value="Genomic_DNA"/>
</dbReference>
<feature type="domain" description="Glucose-methanol-choline oxidoreductase N-terminal" evidence="5">
    <location>
        <begin position="275"/>
        <end position="289"/>
    </location>
</feature>
<comment type="similarity">
    <text evidence="1 3">Belongs to the GMC oxidoreductase family.</text>
</comment>
<keyword evidence="7" id="KW-1185">Reference proteome</keyword>
<dbReference type="GO" id="GO:0050660">
    <property type="term" value="F:flavin adenine dinucleotide binding"/>
    <property type="evidence" value="ECO:0007669"/>
    <property type="project" value="InterPro"/>
</dbReference>
<keyword evidence="2 3" id="KW-0274">FAD</keyword>
<dbReference type="SUPFAM" id="SSF54373">
    <property type="entry name" value="FAD-linked reductases, C-terminal domain"/>
    <property type="match status" value="1"/>
</dbReference>
<dbReference type="PIRSF" id="PIRSF000137">
    <property type="entry name" value="Alcohol_oxidase"/>
    <property type="match status" value="1"/>
</dbReference>
<dbReference type="GeneID" id="55990900"/>
<reference evidence="7" key="1">
    <citation type="submission" date="2020-06" db="EMBL/GenBank/DDBJ databases">
        <title>A chromosome-scale genome assembly of Talaromyces rugulosus W13939.</title>
        <authorList>
            <person name="Wang B."/>
            <person name="Guo L."/>
            <person name="Ye K."/>
            <person name="Wang L."/>
        </authorList>
    </citation>
    <scope>NUCLEOTIDE SEQUENCE [LARGE SCALE GENOMIC DNA]</scope>
    <source>
        <strain evidence="7">W13939</strain>
    </source>
</reference>
<dbReference type="Pfam" id="PF05199">
    <property type="entry name" value="GMC_oxred_C"/>
    <property type="match status" value="1"/>
</dbReference>
<keyword evidence="3" id="KW-0285">Flavoprotein</keyword>
<feature type="binding site" evidence="2">
    <location>
        <begin position="20"/>
        <end position="21"/>
    </location>
    <ligand>
        <name>FAD</name>
        <dbReference type="ChEBI" id="CHEBI:57692"/>
    </ligand>
</feature>
<dbReference type="SUPFAM" id="SSF51905">
    <property type="entry name" value="FAD/NAD(P)-binding domain"/>
    <property type="match status" value="1"/>
</dbReference>